<dbReference type="WBParaSite" id="SSLN_0000790101-mRNA-1">
    <property type="protein sequence ID" value="SSLN_0000790101-mRNA-1"/>
    <property type="gene ID" value="SSLN_0000790101"/>
</dbReference>
<evidence type="ECO:0000313" key="2">
    <source>
        <dbReference type="EMBL" id="VDL93999.1"/>
    </source>
</evidence>
<protein>
    <submittedName>
        <fullName evidence="4">Secreted protein</fullName>
    </submittedName>
</protein>
<name>A0A183STR6_SCHSO</name>
<sequence length="121" mass="12639">MIAVGFLACLLPPGVLAFLLLLLLLLLLLCCCCCPPEVCELTGGSGSGGGGDYGRTGEHIAKITAFAVLTTLAMPTRLAHLARVMCDGVCVMEAQTAWAGIQTADHIALCFQPAHLKQKEV</sequence>
<feature type="chain" id="PRO_5043141302" evidence="1">
    <location>
        <begin position="34"/>
        <end position="121"/>
    </location>
</feature>
<gene>
    <name evidence="2" type="ORF">SSLN_LOCUS7614</name>
</gene>
<reference evidence="2 3" key="2">
    <citation type="submission" date="2018-11" db="EMBL/GenBank/DDBJ databases">
        <authorList>
            <consortium name="Pathogen Informatics"/>
        </authorList>
    </citation>
    <scope>NUCLEOTIDE SEQUENCE [LARGE SCALE GENOMIC DNA]</scope>
    <source>
        <strain evidence="2 3">NST_G2</strain>
    </source>
</reference>
<proteinExistence type="predicted"/>
<keyword evidence="1" id="KW-0732">Signal</keyword>
<evidence type="ECO:0000256" key="1">
    <source>
        <dbReference type="SAM" id="SignalP"/>
    </source>
</evidence>
<feature type="signal peptide" evidence="1">
    <location>
        <begin position="1"/>
        <end position="33"/>
    </location>
</feature>
<dbReference type="EMBL" id="UYSU01034227">
    <property type="protein sequence ID" value="VDL93999.1"/>
    <property type="molecule type" value="Genomic_DNA"/>
</dbReference>
<accession>A0A183STR6</accession>
<evidence type="ECO:0000313" key="3">
    <source>
        <dbReference type="Proteomes" id="UP000275846"/>
    </source>
</evidence>
<evidence type="ECO:0000313" key="4">
    <source>
        <dbReference type="WBParaSite" id="SSLN_0000790101-mRNA-1"/>
    </source>
</evidence>
<dbReference type="AlphaFoldDB" id="A0A183STR6"/>
<reference evidence="4" key="1">
    <citation type="submission" date="2016-06" db="UniProtKB">
        <authorList>
            <consortium name="WormBaseParasite"/>
        </authorList>
    </citation>
    <scope>IDENTIFICATION</scope>
</reference>
<keyword evidence="3" id="KW-1185">Reference proteome</keyword>
<organism evidence="4">
    <name type="scientific">Schistocephalus solidus</name>
    <name type="common">Tapeworm</name>
    <dbReference type="NCBI Taxonomy" id="70667"/>
    <lineage>
        <taxon>Eukaryota</taxon>
        <taxon>Metazoa</taxon>
        <taxon>Spiralia</taxon>
        <taxon>Lophotrochozoa</taxon>
        <taxon>Platyhelminthes</taxon>
        <taxon>Cestoda</taxon>
        <taxon>Eucestoda</taxon>
        <taxon>Diphyllobothriidea</taxon>
        <taxon>Diphyllobothriidae</taxon>
        <taxon>Schistocephalus</taxon>
    </lineage>
</organism>
<dbReference type="Proteomes" id="UP000275846">
    <property type="component" value="Unassembled WGS sequence"/>
</dbReference>